<dbReference type="InterPro" id="IPR000477">
    <property type="entry name" value="RT_dom"/>
</dbReference>
<keyword evidence="2" id="KW-0808">Transferase</keyword>
<dbReference type="EMBL" id="UOEU01000270">
    <property type="protein sequence ID" value="VAW31685.1"/>
    <property type="molecule type" value="Genomic_DNA"/>
</dbReference>
<dbReference type="InterPro" id="IPR051083">
    <property type="entry name" value="GrpII_Intron_Splice-Mob/Def"/>
</dbReference>
<sequence>MTLFAQLASWNNLLFAFHNASRSKRKQPNVAAFEHHLEDNLWQLHNELQQGIYHPGGYHSFFIHDPKRRLISAAPFRDRVLHHALCQLIQPPFERSFIAHSFANRLGKGTHAARQQCQTFCRRYSYALQCDIRQFFPSIDHTILENCLTKKVKDEKIMRLIQLILQSGKDVLREQYSMVYFPGDDLFAISRPRGLPIGNLTSQFWANVYLNPFDHFVKRQLRCKAYLRYVDDFLLFSDSKKQLWSWKQQLEQFLRKLRLTIHPGSHPRPVNEGIPFLGFQIFPHRIRLKPRNGYNYQRKFKQMLLQYQNGEISFDQMTASVQGWVNHSRYGNTMGLRKAILSGEQIPPAPPEAEATG</sequence>
<dbReference type="InterPro" id="IPR043502">
    <property type="entry name" value="DNA/RNA_pol_sf"/>
</dbReference>
<keyword evidence="2" id="KW-0695">RNA-directed DNA polymerase</keyword>
<reference evidence="2" key="1">
    <citation type="submission" date="2018-06" db="EMBL/GenBank/DDBJ databases">
        <authorList>
            <person name="Zhirakovskaya E."/>
        </authorList>
    </citation>
    <scope>NUCLEOTIDE SEQUENCE</scope>
</reference>
<protein>
    <submittedName>
        <fullName evidence="2">Retron-type RNA-directed DNA polymerase</fullName>
        <ecNumber evidence="2">2.7.7.49</ecNumber>
    </submittedName>
</protein>
<proteinExistence type="predicted"/>
<evidence type="ECO:0000313" key="2">
    <source>
        <dbReference type="EMBL" id="VAW31685.1"/>
    </source>
</evidence>
<dbReference type="AlphaFoldDB" id="A0A3B0UKX4"/>
<dbReference type="CDD" id="cd01651">
    <property type="entry name" value="RT_G2_intron"/>
    <property type="match status" value="1"/>
</dbReference>
<name>A0A3B0UKX4_9ZZZZ</name>
<organism evidence="2">
    <name type="scientific">hydrothermal vent metagenome</name>
    <dbReference type="NCBI Taxonomy" id="652676"/>
    <lineage>
        <taxon>unclassified sequences</taxon>
        <taxon>metagenomes</taxon>
        <taxon>ecological metagenomes</taxon>
    </lineage>
</organism>
<gene>
    <name evidence="2" type="ORF">MNBD_CHLOROFLEXI01-3622</name>
</gene>
<dbReference type="EC" id="2.7.7.49" evidence="2"/>
<dbReference type="PROSITE" id="PS50878">
    <property type="entry name" value="RT_POL"/>
    <property type="match status" value="1"/>
</dbReference>
<dbReference type="GO" id="GO:0003964">
    <property type="term" value="F:RNA-directed DNA polymerase activity"/>
    <property type="evidence" value="ECO:0007669"/>
    <property type="project" value="UniProtKB-KW"/>
</dbReference>
<dbReference type="SUPFAM" id="SSF56672">
    <property type="entry name" value="DNA/RNA polymerases"/>
    <property type="match status" value="1"/>
</dbReference>
<evidence type="ECO:0000259" key="1">
    <source>
        <dbReference type="PROSITE" id="PS50878"/>
    </source>
</evidence>
<dbReference type="Pfam" id="PF00078">
    <property type="entry name" value="RVT_1"/>
    <property type="match status" value="1"/>
</dbReference>
<dbReference type="PANTHER" id="PTHR34047:SF8">
    <property type="entry name" value="PROTEIN YKFC"/>
    <property type="match status" value="1"/>
</dbReference>
<accession>A0A3B0UKX4</accession>
<keyword evidence="2" id="KW-0548">Nucleotidyltransferase</keyword>
<feature type="domain" description="Reverse transcriptase" evidence="1">
    <location>
        <begin position="1"/>
        <end position="281"/>
    </location>
</feature>
<dbReference type="PANTHER" id="PTHR34047">
    <property type="entry name" value="NUCLEAR INTRON MATURASE 1, MITOCHONDRIAL-RELATED"/>
    <property type="match status" value="1"/>
</dbReference>